<dbReference type="OrthoDB" id="5957746at2759"/>
<gene>
    <name evidence="1" type="ORF">OS493_008494</name>
</gene>
<evidence type="ECO:0000313" key="1">
    <source>
        <dbReference type="EMBL" id="KAJ7386371.1"/>
    </source>
</evidence>
<proteinExistence type="predicted"/>
<organism evidence="1 2">
    <name type="scientific">Desmophyllum pertusum</name>
    <dbReference type="NCBI Taxonomy" id="174260"/>
    <lineage>
        <taxon>Eukaryota</taxon>
        <taxon>Metazoa</taxon>
        <taxon>Cnidaria</taxon>
        <taxon>Anthozoa</taxon>
        <taxon>Hexacorallia</taxon>
        <taxon>Scleractinia</taxon>
        <taxon>Caryophylliina</taxon>
        <taxon>Caryophylliidae</taxon>
        <taxon>Desmophyllum</taxon>
    </lineage>
</organism>
<sequence>MVEGNFRRSRSFSLPRVLKKQKDTPSLIQIVFGTKTRHKRSDPKCDSYGQDNVLNKKATCTTFISKQNSKTTDGTLVRRHNFIIPKICIQTPEEVNINSNLTHPITIPLQQGSNQDLVHNQPDDIKECLEDPTQDGTFHCKTTSTDKNGSTMVAHRKRSFSWSDVYSCGDLKISTAEVLKSSSSWGAFLDSAAARETDLCSTEL</sequence>
<dbReference type="EMBL" id="MU825876">
    <property type="protein sequence ID" value="KAJ7386371.1"/>
    <property type="molecule type" value="Genomic_DNA"/>
</dbReference>
<name>A0A9W9ZR63_9CNID</name>
<comment type="caution">
    <text evidence="1">The sequence shown here is derived from an EMBL/GenBank/DDBJ whole genome shotgun (WGS) entry which is preliminary data.</text>
</comment>
<dbReference type="Proteomes" id="UP001163046">
    <property type="component" value="Unassembled WGS sequence"/>
</dbReference>
<reference evidence="1" key="1">
    <citation type="submission" date="2023-01" db="EMBL/GenBank/DDBJ databases">
        <title>Genome assembly of the deep-sea coral Lophelia pertusa.</title>
        <authorList>
            <person name="Herrera S."/>
            <person name="Cordes E."/>
        </authorList>
    </citation>
    <scope>NUCLEOTIDE SEQUENCE</scope>
    <source>
        <strain evidence="1">USNM1676648</strain>
        <tissue evidence="1">Polyp</tissue>
    </source>
</reference>
<evidence type="ECO:0000313" key="2">
    <source>
        <dbReference type="Proteomes" id="UP001163046"/>
    </source>
</evidence>
<accession>A0A9W9ZR63</accession>
<dbReference type="AlphaFoldDB" id="A0A9W9ZR63"/>
<protein>
    <submittedName>
        <fullName evidence="1">Uncharacterized protein</fullName>
    </submittedName>
</protein>
<keyword evidence="2" id="KW-1185">Reference proteome</keyword>